<feature type="chain" id="PRO_5037456409" evidence="1">
    <location>
        <begin position="20"/>
        <end position="252"/>
    </location>
</feature>
<name>A0A923SI67_9BACT</name>
<dbReference type="GO" id="GO:0047605">
    <property type="term" value="F:acetolactate decarboxylase activity"/>
    <property type="evidence" value="ECO:0007669"/>
    <property type="project" value="InterPro"/>
</dbReference>
<organism evidence="2 3">
    <name type="scientific">Pontibacter cellulosilyticus</name>
    <dbReference type="NCBI Taxonomy" id="1720253"/>
    <lineage>
        <taxon>Bacteria</taxon>
        <taxon>Pseudomonadati</taxon>
        <taxon>Bacteroidota</taxon>
        <taxon>Cytophagia</taxon>
        <taxon>Cytophagales</taxon>
        <taxon>Hymenobacteraceae</taxon>
        <taxon>Pontibacter</taxon>
    </lineage>
</organism>
<reference evidence="2" key="1">
    <citation type="submission" date="2020-08" db="EMBL/GenBank/DDBJ databases">
        <title>Pontibacter sp. SD6 16S ribosomal RNA gene Genome sequencing and assembly.</title>
        <authorList>
            <person name="Kang M."/>
        </authorList>
    </citation>
    <scope>NUCLEOTIDE SEQUENCE</scope>
    <source>
        <strain evidence="2">SD6</strain>
    </source>
</reference>
<dbReference type="PROSITE" id="PS51257">
    <property type="entry name" value="PROKAR_LIPOPROTEIN"/>
    <property type="match status" value="1"/>
</dbReference>
<comment type="caution">
    <text evidence="2">The sequence shown here is derived from an EMBL/GenBank/DDBJ whole genome shotgun (WGS) entry which is preliminary data.</text>
</comment>
<dbReference type="EMBL" id="JACRVF010000001">
    <property type="protein sequence ID" value="MBC5991331.1"/>
    <property type="molecule type" value="Genomic_DNA"/>
</dbReference>
<dbReference type="Gene3D" id="3.30.1330.80">
    <property type="entry name" value="Hypothetical protein, similar to alpha- acetolactate decarboxylase, domain 2"/>
    <property type="match status" value="1"/>
</dbReference>
<dbReference type="Proteomes" id="UP000603640">
    <property type="component" value="Unassembled WGS sequence"/>
</dbReference>
<keyword evidence="3" id="KW-1185">Reference proteome</keyword>
<dbReference type="InterPro" id="IPR005128">
    <property type="entry name" value="Acetolactate_a_deCO2ase"/>
</dbReference>
<feature type="signal peptide" evidence="1">
    <location>
        <begin position="1"/>
        <end position="19"/>
    </location>
</feature>
<keyword evidence="1" id="KW-0732">Signal</keyword>
<evidence type="ECO:0000313" key="2">
    <source>
        <dbReference type="EMBL" id="MBC5991331.1"/>
    </source>
</evidence>
<dbReference type="AlphaFoldDB" id="A0A923SI67"/>
<gene>
    <name evidence="2" type="ORF">H8S84_00620</name>
</gene>
<sequence>MINRYTTLLIILASTLSFTSCSTSDNQNEATIATASPVEVSGAMRNVMWKGELHGTIALDTIANKEHLYGLGPVENLAGELLIMDGKIFKSTVVSDATMKVDEVQQAKAPFFVYGNVPAWQEQALPDSIQSIKQLETYLDQVSKNSQRPFAFRLKGEVENATIHVLNLPAGTQVSSPDEAHQGLQNYNLVNEQVEIVGFFSTEHKAVFTHHDTYLHMHLVTADETQMGHLDKVKLKSRAVKLYLPASNVHAE</sequence>
<dbReference type="RefSeq" id="WP_187065341.1">
    <property type="nucleotide sequence ID" value="NZ_JACRVF010000001.1"/>
</dbReference>
<dbReference type="Pfam" id="PF03306">
    <property type="entry name" value="AAL_decarboxy"/>
    <property type="match status" value="1"/>
</dbReference>
<proteinExistence type="predicted"/>
<dbReference type="SUPFAM" id="SSF117856">
    <property type="entry name" value="AF0104/ALDC/Ptd012-like"/>
    <property type="match status" value="1"/>
</dbReference>
<protein>
    <submittedName>
        <fullName evidence="2">Acetolactate decarboxylase</fullName>
    </submittedName>
</protein>
<accession>A0A923SI67</accession>
<evidence type="ECO:0000256" key="1">
    <source>
        <dbReference type="SAM" id="SignalP"/>
    </source>
</evidence>
<evidence type="ECO:0000313" key="3">
    <source>
        <dbReference type="Proteomes" id="UP000603640"/>
    </source>
</evidence>
<dbReference type="GO" id="GO:0045151">
    <property type="term" value="P:acetoin biosynthetic process"/>
    <property type="evidence" value="ECO:0007669"/>
    <property type="project" value="InterPro"/>
</dbReference>